<accession>A0A8R7TNX1</accession>
<organism evidence="1 2">
    <name type="scientific">Triticum urartu</name>
    <name type="common">Red wild einkorn</name>
    <name type="synonym">Crithodium urartu</name>
    <dbReference type="NCBI Taxonomy" id="4572"/>
    <lineage>
        <taxon>Eukaryota</taxon>
        <taxon>Viridiplantae</taxon>
        <taxon>Streptophyta</taxon>
        <taxon>Embryophyta</taxon>
        <taxon>Tracheophyta</taxon>
        <taxon>Spermatophyta</taxon>
        <taxon>Magnoliopsida</taxon>
        <taxon>Liliopsida</taxon>
        <taxon>Poales</taxon>
        <taxon>Poaceae</taxon>
        <taxon>BOP clade</taxon>
        <taxon>Pooideae</taxon>
        <taxon>Triticodae</taxon>
        <taxon>Triticeae</taxon>
        <taxon>Triticinae</taxon>
        <taxon>Triticum</taxon>
    </lineage>
</organism>
<reference evidence="2" key="1">
    <citation type="journal article" date="2013" name="Nature">
        <title>Draft genome of the wheat A-genome progenitor Triticum urartu.</title>
        <authorList>
            <person name="Ling H.Q."/>
            <person name="Zhao S."/>
            <person name="Liu D."/>
            <person name="Wang J."/>
            <person name="Sun H."/>
            <person name="Zhang C."/>
            <person name="Fan H."/>
            <person name="Li D."/>
            <person name="Dong L."/>
            <person name="Tao Y."/>
            <person name="Gao C."/>
            <person name="Wu H."/>
            <person name="Li Y."/>
            <person name="Cui Y."/>
            <person name="Guo X."/>
            <person name="Zheng S."/>
            <person name="Wang B."/>
            <person name="Yu K."/>
            <person name="Liang Q."/>
            <person name="Yang W."/>
            <person name="Lou X."/>
            <person name="Chen J."/>
            <person name="Feng M."/>
            <person name="Jian J."/>
            <person name="Zhang X."/>
            <person name="Luo G."/>
            <person name="Jiang Y."/>
            <person name="Liu J."/>
            <person name="Wang Z."/>
            <person name="Sha Y."/>
            <person name="Zhang B."/>
            <person name="Wu H."/>
            <person name="Tang D."/>
            <person name="Shen Q."/>
            <person name="Xue P."/>
            <person name="Zou S."/>
            <person name="Wang X."/>
            <person name="Liu X."/>
            <person name="Wang F."/>
            <person name="Yang Y."/>
            <person name="An X."/>
            <person name="Dong Z."/>
            <person name="Zhang K."/>
            <person name="Zhang X."/>
            <person name="Luo M.C."/>
            <person name="Dvorak J."/>
            <person name="Tong Y."/>
            <person name="Wang J."/>
            <person name="Yang H."/>
            <person name="Li Z."/>
            <person name="Wang D."/>
            <person name="Zhang A."/>
            <person name="Wang J."/>
        </authorList>
    </citation>
    <scope>NUCLEOTIDE SEQUENCE</scope>
    <source>
        <strain evidence="2">cv. G1812</strain>
    </source>
</reference>
<sequence>MAAQLLVGIVGGWAGDALRGVMVVVRPGLSRSQRRHGGSSIVDQAERVAQAHEPLEIAAPVVGVRRLVAVDDHHGRRGCGGSGVRERRCHGHGRHGGGRLQVMVVVVGGEQEIVVVRRELEWRKLVDLVLSGVEEPVDDLAGLAEAAVLEVVELDGRGHGEAHPAVAQPLDGPHLAVPVLAPEHAGHAHDPRLRGRRPVPRGRRRRLQGLVAGRRRFELPAVVPMVAGTGRV</sequence>
<dbReference type="AlphaFoldDB" id="A0A8R7TNX1"/>
<evidence type="ECO:0000313" key="1">
    <source>
        <dbReference type="EnsemblPlants" id="TuG1812G0200005734.01.T02"/>
    </source>
</evidence>
<dbReference type="EnsemblPlants" id="TuG1812G0200005734.01.T02">
    <property type="protein sequence ID" value="TuG1812G0200005734.01.T02"/>
    <property type="gene ID" value="TuG1812G0200005734.01"/>
</dbReference>
<reference evidence="1" key="2">
    <citation type="submission" date="2018-03" db="EMBL/GenBank/DDBJ databases">
        <title>The Triticum urartu genome reveals the dynamic nature of wheat genome evolution.</title>
        <authorList>
            <person name="Ling H."/>
            <person name="Ma B."/>
            <person name="Shi X."/>
            <person name="Liu H."/>
            <person name="Dong L."/>
            <person name="Sun H."/>
            <person name="Cao Y."/>
            <person name="Gao Q."/>
            <person name="Zheng S."/>
            <person name="Li Y."/>
            <person name="Yu Y."/>
            <person name="Du H."/>
            <person name="Qi M."/>
            <person name="Li Y."/>
            <person name="Yu H."/>
            <person name="Cui Y."/>
            <person name="Wang N."/>
            <person name="Chen C."/>
            <person name="Wu H."/>
            <person name="Zhao Y."/>
            <person name="Zhang J."/>
            <person name="Li Y."/>
            <person name="Zhou W."/>
            <person name="Zhang B."/>
            <person name="Hu W."/>
            <person name="Eijk M."/>
            <person name="Tang J."/>
            <person name="Witsenboer H."/>
            <person name="Zhao S."/>
            <person name="Li Z."/>
            <person name="Zhang A."/>
            <person name="Wang D."/>
            <person name="Liang C."/>
        </authorList>
    </citation>
    <scope>NUCLEOTIDE SEQUENCE [LARGE SCALE GENOMIC DNA]</scope>
    <source>
        <strain evidence="1">cv. G1812</strain>
    </source>
</reference>
<reference evidence="1" key="3">
    <citation type="submission" date="2022-06" db="UniProtKB">
        <authorList>
            <consortium name="EnsemblPlants"/>
        </authorList>
    </citation>
    <scope>IDENTIFICATION</scope>
</reference>
<keyword evidence="2" id="KW-1185">Reference proteome</keyword>
<dbReference type="Gramene" id="TuG1812G0200005734.01.T02">
    <property type="protein sequence ID" value="TuG1812G0200005734.01.T02"/>
    <property type="gene ID" value="TuG1812G0200005734.01"/>
</dbReference>
<evidence type="ECO:0000313" key="2">
    <source>
        <dbReference type="Proteomes" id="UP000015106"/>
    </source>
</evidence>
<proteinExistence type="predicted"/>
<dbReference type="Proteomes" id="UP000015106">
    <property type="component" value="Chromosome 2"/>
</dbReference>
<name>A0A8R7TNX1_TRIUA</name>
<protein>
    <submittedName>
        <fullName evidence="1">Uncharacterized protein</fullName>
    </submittedName>
</protein>